<feature type="region of interest" description="Disordered" evidence="1">
    <location>
        <begin position="360"/>
        <end position="407"/>
    </location>
</feature>
<comment type="caution">
    <text evidence="2">The sequence shown here is derived from an EMBL/GenBank/DDBJ whole genome shotgun (WGS) entry which is preliminary data.</text>
</comment>
<name>A0A8T1WVW1_9STRA</name>
<gene>
    <name evidence="2" type="ORF">PHYBOEH_002349</name>
</gene>
<keyword evidence="3" id="KW-1185">Reference proteome</keyword>
<reference evidence="2" key="1">
    <citation type="submission" date="2021-02" db="EMBL/GenBank/DDBJ databases">
        <authorList>
            <person name="Palmer J.M."/>
        </authorList>
    </citation>
    <scope>NUCLEOTIDE SEQUENCE</scope>
    <source>
        <strain evidence="2">SCRP23</strain>
    </source>
</reference>
<sequence>MLGPSLTAKYMLPALLMQFGRVKSRWTHLAESKTLRRTDKKVIVPPDGIENATLPGATEFHLTFLSKSKLYESHHVADAVLQVCRELGDFPVANMLLPRLFDVLPRLITLSEKIGSVRIEGVPEALGREIYVLLRILRHVVRTLNDAASLQDLLSRRARSNLMELLALTAPPFLHPRVATAVIAAATTNAQTTASLRSTSSGASVTSTKKKVLRSLNFMKDADHRNLRAFTVVGLSRTIVAVCQKLGAEATVADAAVVNGINRFLKRCSDVYAELEVSNFQWDLASELVSELCVPLRTILGKELFNRHFPIVAGSSVLQLLLLPLSSTAGADASGIGAFSSKAASSDKRNMSALDNRLAQSQVHLRPRGPHPEGEGDDDDAEDDNDDDDGDSVASAPEPEDPKSYPPELLRFAYHAVRLHSIRATSFLRVPTTLLMGSGKSAAQWEAALSKELLLLQDSRRQRKVVSAALTPERAGADAIWLRPRVRQSFELQLHVVSFAWTPVQARTLLLSGMLMLLGLDPA</sequence>
<accession>A0A8T1WVW1</accession>
<evidence type="ECO:0000256" key="1">
    <source>
        <dbReference type="SAM" id="MobiDB-lite"/>
    </source>
</evidence>
<protein>
    <submittedName>
        <fullName evidence="2">Uncharacterized protein</fullName>
    </submittedName>
</protein>
<dbReference type="EMBL" id="JAGDFL010000159">
    <property type="protein sequence ID" value="KAG7396368.1"/>
    <property type="molecule type" value="Genomic_DNA"/>
</dbReference>
<dbReference type="PANTHER" id="PTHR44662:SF1">
    <property type="entry name" value="WD REPEAT-CONTAINING PROTEIN 81"/>
    <property type="match status" value="1"/>
</dbReference>
<evidence type="ECO:0000313" key="3">
    <source>
        <dbReference type="Proteomes" id="UP000693981"/>
    </source>
</evidence>
<feature type="compositionally biased region" description="Acidic residues" evidence="1">
    <location>
        <begin position="375"/>
        <end position="391"/>
    </location>
</feature>
<dbReference type="PANTHER" id="PTHR44662">
    <property type="entry name" value="WD REPEAT-CONTAINING PROTEIN 81"/>
    <property type="match status" value="1"/>
</dbReference>
<dbReference type="InterPro" id="IPR052651">
    <property type="entry name" value="WDR81"/>
</dbReference>
<dbReference type="AlphaFoldDB" id="A0A8T1WVW1"/>
<proteinExistence type="predicted"/>
<dbReference type="Proteomes" id="UP000693981">
    <property type="component" value="Unassembled WGS sequence"/>
</dbReference>
<organism evidence="2 3">
    <name type="scientific">Phytophthora boehmeriae</name>
    <dbReference type="NCBI Taxonomy" id="109152"/>
    <lineage>
        <taxon>Eukaryota</taxon>
        <taxon>Sar</taxon>
        <taxon>Stramenopiles</taxon>
        <taxon>Oomycota</taxon>
        <taxon>Peronosporomycetes</taxon>
        <taxon>Peronosporales</taxon>
        <taxon>Peronosporaceae</taxon>
        <taxon>Phytophthora</taxon>
    </lineage>
</organism>
<evidence type="ECO:0000313" key="2">
    <source>
        <dbReference type="EMBL" id="KAG7396368.1"/>
    </source>
</evidence>
<dbReference type="OrthoDB" id="29306at2759"/>